<dbReference type="OrthoDB" id="7168509at2"/>
<dbReference type="GO" id="GO:0008236">
    <property type="term" value="F:serine-type peptidase activity"/>
    <property type="evidence" value="ECO:0007669"/>
    <property type="project" value="InterPro"/>
</dbReference>
<organism evidence="3 4">
    <name type="scientific">Flavihumibacter solisilvae</name>
    <dbReference type="NCBI Taxonomy" id="1349421"/>
    <lineage>
        <taxon>Bacteria</taxon>
        <taxon>Pseudomonadati</taxon>
        <taxon>Bacteroidota</taxon>
        <taxon>Chitinophagia</taxon>
        <taxon>Chitinophagales</taxon>
        <taxon>Chitinophagaceae</taxon>
        <taxon>Flavihumibacter</taxon>
    </lineage>
</organism>
<name>A0A0C1IT18_9BACT</name>
<dbReference type="GO" id="GO:0006508">
    <property type="term" value="P:proteolysis"/>
    <property type="evidence" value="ECO:0007669"/>
    <property type="project" value="InterPro"/>
</dbReference>
<dbReference type="SUPFAM" id="SSF52096">
    <property type="entry name" value="ClpP/crotonase"/>
    <property type="match status" value="1"/>
</dbReference>
<reference evidence="3 4" key="1">
    <citation type="submission" date="2014-11" db="EMBL/GenBank/DDBJ databases">
        <title>Genome sequence of Flavihumibacter solisilvae 3-3.</title>
        <authorList>
            <person name="Zhou G."/>
            <person name="Li M."/>
            <person name="Wang G."/>
        </authorList>
    </citation>
    <scope>NUCLEOTIDE SEQUENCE [LARGE SCALE GENOMIC DNA]</scope>
    <source>
        <strain evidence="3 4">3-3</strain>
    </source>
</reference>
<dbReference type="InterPro" id="IPR005151">
    <property type="entry name" value="Tail-specific_protease"/>
</dbReference>
<dbReference type="PANTHER" id="PTHR32060">
    <property type="entry name" value="TAIL-SPECIFIC PROTEASE"/>
    <property type="match status" value="1"/>
</dbReference>
<proteinExistence type="predicted"/>
<dbReference type="MEROPS" id="S41.012"/>
<dbReference type="InterPro" id="IPR041613">
    <property type="entry name" value="Pept_S41_N"/>
</dbReference>
<dbReference type="Pfam" id="PF03572">
    <property type="entry name" value="Peptidase_S41"/>
    <property type="match status" value="1"/>
</dbReference>
<dbReference type="RefSeq" id="WP_082038027.1">
    <property type="nucleotide sequence ID" value="NZ_JSVC01000019.1"/>
</dbReference>
<feature type="domain" description="Peptidase S41 N-terminal" evidence="2">
    <location>
        <begin position="42"/>
        <end position="87"/>
    </location>
</feature>
<dbReference type="InterPro" id="IPR036034">
    <property type="entry name" value="PDZ_sf"/>
</dbReference>
<keyword evidence="4" id="KW-1185">Reference proteome</keyword>
<dbReference type="AlphaFoldDB" id="A0A0C1IT18"/>
<gene>
    <name evidence="3" type="ORF">OI18_17655</name>
</gene>
<dbReference type="Gene3D" id="3.90.226.10">
    <property type="entry name" value="2-enoyl-CoA Hydratase, Chain A, domain 1"/>
    <property type="match status" value="1"/>
</dbReference>
<evidence type="ECO:0000259" key="2">
    <source>
        <dbReference type="Pfam" id="PF18294"/>
    </source>
</evidence>
<dbReference type="CDD" id="cd07561">
    <property type="entry name" value="Peptidase_S41_CPP_like"/>
    <property type="match status" value="1"/>
</dbReference>
<dbReference type="Gene3D" id="3.30.750.170">
    <property type="match status" value="1"/>
</dbReference>
<accession>A0A0C1IT18</accession>
<comment type="caution">
    <text evidence="3">The sequence shown here is derived from an EMBL/GenBank/DDBJ whole genome shotgun (WGS) entry which is preliminary data.</text>
</comment>
<dbReference type="EMBL" id="JSVC01000019">
    <property type="protein sequence ID" value="KIC93559.1"/>
    <property type="molecule type" value="Genomic_DNA"/>
</dbReference>
<dbReference type="PANTHER" id="PTHR32060:SF30">
    <property type="entry name" value="CARBOXY-TERMINAL PROCESSING PROTEASE CTPA"/>
    <property type="match status" value="1"/>
</dbReference>
<protein>
    <recommendedName>
        <fullName evidence="5">Tail specific protease domain-containing protein</fullName>
    </recommendedName>
</protein>
<dbReference type="Proteomes" id="UP000031408">
    <property type="component" value="Unassembled WGS sequence"/>
</dbReference>
<feature type="domain" description="Tail specific protease" evidence="1">
    <location>
        <begin position="214"/>
        <end position="401"/>
    </location>
</feature>
<dbReference type="GO" id="GO:0004175">
    <property type="term" value="F:endopeptidase activity"/>
    <property type="evidence" value="ECO:0007669"/>
    <property type="project" value="TreeGrafter"/>
</dbReference>
<evidence type="ECO:0000313" key="4">
    <source>
        <dbReference type="Proteomes" id="UP000031408"/>
    </source>
</evidence>
<dbReference type="GO" id="GO:0030288">
    <property type="term" value="C:outer membrane-bounded periplasmic space"/>
    <property type="evidence" value="ECO:0007669"/>
    <property type="project" value="TreeGrafter"/>
</dbReference>
<dbReference type="Pfam" id="PF18294">
    <property type="entry name" value="Pept_S41_N"/>
    <property type="match status" value="1"/>
</dbReference>
<evidence type="ECO:0008006" key="5">
    <source>
        <dbReference type="Google" id="ProtNLM"/>
    </source>
</evidence>
<evidence type="ECO:0000259" key="1">
    <source>
        <dbReference type="Pfam" id="PF03572"/>
    </source>
</evidence>
<dbReference type="InterPro" id="IPR029045">
    <property type="entry name" value="ClpP/crotonase-like_dom_sf"/>
</dbReference>
<dbReference type="PROSITE" id="PS51257">
    <property type="entry name" value="PROKAR_LIPOPROTEIN"/>
    <property type="match status" value="1"/>
</dbReference>
<dbReference type="STRING" id="1349421.OI18_17655"/>
<sequence length="480" mass="53037">MFQFRGSVHWLLLILVIVLAGGCSKEDVQDPSFPKPADSLQAINRWILDSMYHYYYWNADLKSVTSLEGKPEDFFHSLLYGQDKYSWITNHSDVSIPGSSQQSFGFEYAIVSDPTFSSSAMLGVILVAGKGSSAERAGLQRGMYFDKVNGYAINAGSLGAITDRLSGNETVELSMVEMTGSQQWVTAGKKSVPRAYFEDRPVYRSLVFEHNGIKAGYLFYNNFTEAFDNDLLQAFRQFQEKGVTELIIDIRYNTGGSVSTATKFAALVAPVKANDVFGLYKGNANYANVTQSFEKSIAISSSQAGRDFSSLVNNRLGIRRVFFLTSGYTISAAEMLINNLRPYIDVIHIGQPTAGKDMAATYIRDKRNPKKINWSMQPLVFKLFNAAGKGDYAQGLKPDIEADELSLQPLADLGSKHDPLVAAANKIIFGTAEIDVTEMQRSIRPGNESGTGMFKRAGKLMYNSLDERKRLAVPPVVTGF</sequence>
<dbReference type="Gene3D" id="2.30.42.10">
    <property type="match status" value="1"/>
</dbReference>
<dbReference type="GO" id="GO:0007165">
    <property type="term" value="P:signal transduction"/>
    <property type="evidence" value="ECO:0007669"/>
    <property type="project" value="TreeGrafter"/>
</dbReference>
<evidence type="ECO:0000313" key="3">
    <source>
        <dbReference type="EMBL" id="KIC93559.1"/>
    </source>
</evidence>